<reference evidence="2 3" key="1">
    <citation type="journal article" date="2008" name="Nature">
        <title>The genome of Laccaria bicolor provides insights into mycorrhizal symbiosis.</title>
        <authorList>
            <person name="Martin F."/>
            <person name="Aerts A."/>
            <person name="Ahren D."/>
            <person name="Brun A."/>
            <person name="Danchin E.G.J."/>
            <person name="Duchaussoy F."/>
            <person name="Gibon J."/>
            <person name="Kohler A."/>
            <person name="Lindquist E."/>
            <person name="Pereda V."/>
            <person name="Salamov A."/>
            <person name="Shapiro H.J."/>
            <person name="Wuyts J."/>
            <person name="Blaudez D."/>
            <person name="Buee M."/>
            <person name="Brokstein P."/>
            <person name="Canbaeck B."/>
            <person name="Cohen D."/>
            <person name="Courty P.E."/>
            <person name="Coutinho P.M."/>
            <person name="Delaruelle C."/>
            <person name="Detter J.C."/>
            <person name="Deveau A."/>
            <person name="DiFazio S."/>
            <person name="Duplessis S."/>
            <person name="Fraissinet-Tachet L."/>
            <person name="Lucic E."/>
            <person name="Frey-Klett P."/>
            <person name="Fourrey C."/>
            <person name="Feussner I."/>
            <person name="Gay G."/>
            <person name="Grimwood J."/>
            <person name="Hoegger P.J."/>
            <person name="Jain P."/>
            <person name="Kilaru S."/>
            <person name="Labbe J."/>
            <person name="Lin Y.C."/>
            <person name="Legue V."/>
            <person name="Le Tacon F."/>
            <person name="Marmeisse R."/>
            <person name="Melayah D."/>
            <person name="Montanini B."/>
            <person name="Muratet M."/>
            <person name="Nehls U."/>
            <person name="Niculita-Hirzel H."/>
            <person name="Oudot-Le Secq M.P."/>
            <person name="Peter M."/>
            <person name="Quesneville H."/>
            <person name="Rajashekar B."/>
            <person name="Reich M."/>
            <person name="Rouhier N."/>
            <person name="Schmutz J."/>
            <person name="Yin T."/>
            <person name="Chalot M."/>
            <person name="Henrissat B."/>
            <person name="Kuees U."/>
            <person name="Lucas S."/>
            <person name="Van de Peer Y."/>
            <person name="Podila G.K."/>
            <person name="Polle A."/>
            <person name="Pukkila P.J."/>
            <person name="Richardson P.M."/>
            <person name="Rouze P."/>
            <person name="Sanders I.R."/>
            <person name="Stajich J.E."/>
            <person name="Tunlid A."/>
            <person name="Tuskan G."/>
            <person name="Grigoriev I.V."/>
        </authorList>
    </citation>
    <scope>NUCLEOTIDE SEQUENCE [LARGE SCALE GENOMIC DNA]</scope>
    <source>
        <strain evidence="3">S238N-H82 / ATCC MYA-4686</strain>
    </source>
</reference>
<gene>
    <name evidence="2" type="ORF">LACBIDRAFT_305640</name>
</gene>
<protein>
    <submittedName>
        <fullName evidence="2">Predicted protein</fullName>
    </submittedName>
</protein>
<dbReference type="KEGG" id="lbc:LACBIDRAFT_305640"/>
<proteinExistence type="predicted"/>
<evidence type="ECO:0000256" key="1">
    <source>
        <dbReference type="SAM" id="MobiDB-lite"/>
    </source>
</evidence>
<dbReference type="AlphaFoldDB" id="B0CUQ0"/>
<dbReference type="InParanoid" id="B0CUQ0"/>
<keyword evidence="3" id="KW-1185">Reference proteome</keyword>
<evidence type="ECO:0000313" key="3">
    <source>
        <dbReference type="Proteomes" id="UP000001194"/>
    </source>
</evidence>
<dbReference type="HOGENOM" id="CLU_2979478_0_0_1"/>
<dbReference type="Proteomes" id="UP000001194">
    <property type="component" value="Unassembled WGS sequence"/>
</dbReference>
<organism evidence="3">
    <name type="scientific">Laccaria bicolor (strain S238N-H82 / ATCC MYA-4686)</name>
    <name type="common">Bicoloured deceiver</name>
    <name type="synonym">Laccaria laccata var. bicolor</name>
    <dbReference type="NCBI Taxonomy" id="486041"/>
    <lineage>
        <taxon>Eukaryota</taxon>
        <taxon>Fungi</taxon>
        <taxon>Dikarya</taxon>
        <taxon>Basidiomycota</taxon>
        <taxon>Agaricomycotina</taxon>
        <taxon>Agaricomycetes</taxon>
        <taxon>Agaricomycetidae</taxon>
        <taxon>Agaricales</taxon>
        <taxon>Agaricineae</taxon>
        <taxon>Hydnangiaceae</taxon>
        <taxon>Laccaria</taxon>
    </lineage>
</organism>
<evidence type="ECO:0000313" key="2">
    <source>
        <dbReference type="EMBL" id="EDR14130.1"/>
    </source>
</evidence>
<sequence>MQMTTETDHNEPRCYISVSDRAIPHHTAHKHEQQPTTTPTKTDHDYLCKRQRKQITMS</sequence>
<dbReference type="GeneID" id="6070183"/>
<name>B0CUQ0_LACBS</name>
<feature type="region of interest" description="Disordered" evidence="1">
    <location>
        <begin position="20"/>
        <end position="46"/>
    </location>
</feature>
<dbReference type="EMBL" id="DS547092">
    <property type="protein sequence ID" value="EDR14130.1"/>
    <property type="molecule type" value="Genomic_DNA"/>
</dbReference>
<dbReference type="RefSeq" id="XP_001874689.1">
    <property type="nucleotide sequence ID" value="XM_001874654.1"/>
</dbReference>
<accession>B0CUQ0</accession>